<evidence type="ECO:0000256" key="3">
    <source>
        <dbReference type="ARBA" id="ARBA00022475"/>
    </source>
</evidence>
<feature type="domain" description="Major facilitator superfamily (MFS) profile" evidence="8">
    <location>
        <begin position="21"/>
        <end position="524"/>
    </location>
</feature>
<feature type="transmembrane region" description="Helical" evidence="7">
    <location>
        <begin position="174"/>
        <end position="195"/>
    </location>
</feature>
<keyword evidence="6 7" id="KW-0472">Membrane</keyword>
<reference evidence="9 10" key="1">
    <citation type="submission" date="2013-03" db="EMBL/GenBank/DDBJ databases">
        <title>Assembly of a new bacterial strain Anoxybacillus flavithermus AK1.</title>
        <authorList>
            <person name="Rajan I."/>
            <person name="PoliReddy D."/>
            <person name="Sugumar T."/>
            <person name="Rathinam K."/>
            <person name="Alqarawi S."/>
            <person name="Khalil A.B."/>
            <person name="Sivakumar N."/>
        </authorList>
    </citation>
    <scope>NUCLEOTIDE SEQUENCE [LARGE SCALE GENOMIC DNA]</scope>
    <source>
        <strain evidence="9 10">AK1</strain>
    </source>
</reference>
<evidence type="ECO:0000259" key="8">
    <source>
        <dbReference type="PROSITE" id="PS50850"/>
    </source>
</evidence>
<feature type="transmembrane region" description="Helical" evidence="7">
    <location>
        <begin position="311"/>
        <end position="329"/>
    </location>
</feature>
<feature type="transmembrane region" description="Helical" evidence="7">
    <location>
        <begin position="207"/>
        <end position="227"/>
    </location>
</feature>
<proteinExistence type="predicted"/>
<dbReference type="Proteomes" id="UP000012085">
    <property type="component" value="Unassembled WGS sequence"/>
</dbReference>
<dbReference type="FunFam" id="1.20.1720.10:FF:000004">
    <property type="entry name" value="EmrB/QacA family drug resistance transporter"/>
    <property type="match status" value="1"/>
</dbReference>
<dbReference type="PROSITE" id="PS50850">
    <property type="entry name" value="MFS"/>
    <property type="match status" value="1"/>
</dbReference>
<evidence type="ECO:0000256" key="6">
    <source>
        <dbReference type="ARBA" id="ARBA00023136"/>
    </source>
</evidence>
<dbReference type="PANTHER" id="PTHR23501:SF197">
    <property type="entry name" value="COMD"/>
    <property type="match status" value="1"/>
</dbReference>
<dbReference type="NCBIfam" id="TIGR00711">
    <property type="entry name" value="efflux_EmrB"/>
    <property type="match status" value="1"/>
</dbReference>
<dbReference type="InterPro" id="IPR036259">
    <property type="entry name" value="MFS_trans_sf"/>
</dbReference>
<keyword evidence="2" id="KW-0813">Transport</keyword>
<feature type="transmembrane region" description="Helical" evidence="7">
    <location>
        <begin position="341"/>
        <end position="358"/>
    </location>
</feature>
<comment type="caution">
    <text evidence="9">The sequence shown here is derived from an EMBL/GenBank/DDBJ whole genome shotgun (WGS) entry which is preliminary data.</text>
</comment>
<evidence type="ECO:0000256" key="2">
    <source>
        <dbReference type="ARBA" id="ARBA00022448"/>
    </source>
</evidence>
<accession>M8DKM0</accession>
<feature type="transmembrane region" description="Helical" evidence="7">
    <location>
        <begin position="275"/>
        <end position="299"/>
    </location>
</feature>
<feature type="transmembrane region" description="Helical" evidence="7">
    <location>
        <begin position="144"/>
        <end position="162"/>
    </location>
</feature>
<sequence length="540" mass="58660">MKEQAAIQASMADIQQKRGILITGLLVAMLFGALDGTIVGTALPRIVGELGGLSMMAWLTTAYMLTSTTIVPIAGKLADLFGRKSIYIAGLAIFIIGSALCGMANTMTQLIIFRAIQGIGGGIMMPMAMIVIGDLFTGAERAKWQGVFGGVFGLASILGPQAGGWIVDSLNWRWVFYINLPVGILAIVLISIGLHNRRMAERVKLDLVGMFTMVVAVVSLLLALTFGGDKYDWLSWQIISLLASSVVFFSLFVFVERKAEEPIMPIHLLKNKTFVVLNSVGFFMSVGMFGAIMFVPLFMQGIIGMSPSESGTMMFPMMFALIIASMIGGRLVQKIGVRPQVIGGMVLVALGFFLLSTMDVHTNKWTAMSFMATLGFGLGFVNPVITLALQEVFPKSQLGIVTSSSQFFRQIGGTFGATLLGAIMNHRSKDLLEAKFLPLLEQLPPKAHAMMDSFQQLVESNPQSVYSVILNPDTLKTIPHQLQQMFVPVLKQTLVDALSDVFLYGLIFVGIGFIFAMFIGRITISNRTNKVNEMETRGAS</sequence>
<evidence type="ECO:0000256" key="4">
    <source>
        <dbReference type="ARBA" id="ARBA00022692"/>
    </source>
</evidence>
<dbReference type="SUPFAM" id="SSF103473">
    <property type="entry name" value="MFS general substrate transporter"/>
    <property type="match status" value="1"/>
</dbReference>
<feature type="transmembrane region" description="Helical" evidence="7">
    <location>
        <begin position="86"/>
        <end position="105"/>
    </location>
</feature>
<dbReference type="GO" id="GO:0005886">
    <property type="term" value="C:plasma membrane"/>
    <property type="evidence" value="ECO:0007669"/>
    <property type="project" value="UniProtKB-SubCell"/>
</dbReference>
<evidence type="ECO:0000256" key="5">
    <source>
        <dbReference type="ARBA" id="ARBA00022989"/>
    </source>
</evidence>
<dbReference type="Gene3D" id="1.20.1250.20">
    <property type="entry name" value="MFS general substrate transporter like domains"/>
    <property type="match status" value="1"/>
</dbReference>
<feature type="transmembrane region" description="Helical" evidence="7">
    <location>
        <begin position="111"/>
        <end position="132"/>
    </location>
</feature>
<keyword evidence="4 7" id="KW-0812">Transmembrane</keyword>
<evidence type="ECO:0000313" key="10">
    <source>
        <dbReference type="Proteomes" id="UP000012085"/>
    </source>
</evidence>
<dbReference type="EMBL" id="APCD01000031">
    <property type="protein sequence ID" value="EMT44945.1"/>
    <property type="molecule type" value="Genomic_DNA"/>
</dbReference>
<dbReference type="InterPro" id="IPR005829">
    <property type="entry name" value="Sugar_transporter_CS"/>
</dbReference>
<dbReference type="PATRIC" id="fig|1297581.3.peg.2588"/>
<dbReference type="PANTHER" id="PTHR23501">
    <property type="entry name" value="MAJOR FACILITATOR SUPERFAMILY"/>
    <property type="match status" value="1"/>
</dbReference>
<dbReference type="CDD" id="cd17502">
    <property type="entry name" value="MFS_Azr1_MDR_like"/>
    <property type="match status" value="1"/>
</dbReference>
<evidence type="ECO:0000313" key="9">
    <source>
        <dbReference type="EMBL" id="EMT44945.1"/>
    </source>
</evidence>
<dbReference type="InterPro" id="IPR004638">
    <property type="entry name" value="EmrB-like"/>
</dbReference>
<feature type="transmembrane region" description="Helical" evidence="7">
    <location>
        <begin position="370"/>
        <end position="389"/>
    </location>
</feature>
<feature type="transmembrane region" description="Helical" evidence="7">
    <location>
        <begin position="20"/>
        <end position="43"/>
    </location>
</feature>
<feature type="transmembrane region" description="Helical" evidence="7">
    <location>
        <begin position="501"/>
        <end position="524"/>
    </location>
</feature>
<protein>
    <submittedName>
        <fullName evidence="9">Major facilitator superfamily permease</fullName>
    </submittedName>
</protein>
<gene>
    <name evidence="9" type="ORF">H919_12798</name>
</gene>
<evidence type="ECO:0000256" key="7">
    <source>
        <dbReference type="SAM" id="Phobius"/>
    </source>
</evidence>
<keyword evidence="3" id="KW-1003">Cell membrane</keyword>
<feature type="transmembrane region" description="Helical" evidence="7">
    <location>
        <begin position="55"/>
        <end position="74"/>
    </location>
</feature>
<keyword evidence="5 7" id="KW-1133">Transmembrane helix</keyword>
<dbReference type="Pfam" id="PF07690">
    <property type="entry name" value="MFS_1"/>
    <property type="match status" value="1"/>
</dbReference>
<organism evidence="9 10">
    <name type="scientific">Anoxybacillus flavithermus AK1</name>
    <dbReference type="NCBI Taxonomy" id="1297581"/>
    <lineage>
        <taxon>Bacteria</taxon>
        <taxon>Bacillati</taxon>
        <taxon>Bacillota</taxon>
        <taxon>Bacilli</taxon>
        <taxon>Bacillales</taxon>
        <taxon>Anoxybacillaceae</taxon>
        <taxon>Anoxybacillus</taxon>
    </lineage>
</organism>
<dbReference type="GO" id="GO:0022857">
    <property type="term" value="F:transmembrane transporter activity"/>
    <property type="evidence" value="ECO:0007669"/>
    <property type="project" value="InterPro"/>
</dbReference>
<name>M8DKM0_9BACL</name>
<dbReference type="RefSeq" id="WP_003399018.1">
    <property type="nucleotide sequence ID" value="NZ_APCD01000031.1"/>
</dbReference>
<dbReference type="PROSITE" id="PS00216">
    <property type="entry name" value="SUGAR_TRANSPORT_1"/>
    <property type="match status" value="1"/>
</dbReference>
<dbReference type="InterPro" id="IPR011701">
    <property type="entry name" value="MFS"/>
</dbReference>
<feature type="transmembrane region" description="Helical" evidence="7">
    <location>
        <begin position="233"/>
        <end position="255"/>
    </location>
</feature>
<dbReference type="AlphaFoldDB" id="M8DKM0"/>
<dbReference type="Gene3D" id="1.20.1720.10">
    <property type="entry name" value="Multidrug resistance protein D"/>
    <property type="match status" value="1"/>
</dbReference>
<evidence type="ECO:0000256" key="1">
    <source>
        <dbReference type="ARBA" id="ARBA00004651"/>
    </source>
</evidence>
<comment type="subcellular location">
    <subcellularLocation>
        <location evidence="1">Cell membrane</location>
        <topology evidence="1">Multi-pass membrane protein</topology>
    </subcellularLocation>
</comment>
<dbReference type="InterPro" id="IPR020846">
    <property type="entry name" value="MFS_dom"/>
</dbReference>
<reference evidence="9 10" key="2">
    <citation type="journal article" date="2015" name="Genome Announc.">
        <title>Genome Sequence of Anoxybacillus flavithermus Strain AK1, a Thermophile Isolated from a Hot Spring in Saudi Arabia.</title>
        <authorList>
            <person name="Khalil A."/>
            <person name="Sivakumar N."/>
            <person name="Qarawi S."/>
        </authorList>
    </citation>
    <scope>NUCLEOTIDE SEQUENCE [LARGE SCALE GENOMIC DNA]</scope>
    <source>
        <strain evidence="9 10">AK1</strain>
    </source>
</reference>
<dbReference type="PRINTS" id="PR01036">
    <property type="entry name" value="TCRTETB"/>
</dbReference>